<dbReference type="Gene3D" id="3.40.50.300">
    <property type="entry name" value="P-loop containing nucleotide triphosphate hydrolases"/>
    <property type="match status" value="1"/>
</dbReference>
<keyword evidence="1" id="KW-0813">Transport</keyword>
<dbReference type="PROSITE" id="PS50893">
    <property type="entry name" value="ABC_TRANSPORTER_2"/>
    <property type="match status" value="1"/>
</dbReference>
<evidence type="ECO:0000313" key="7">
    <source>
        <dbReference type="Proteomes" id="UP001430647"/>
    </source>
</evidence>
<dbReference type="InterPro" id="IPR051782">
    <property type="entry name" value="ABC_Transporter_VariousFunc"/>
</dbReference>
<evidence type="ECO:0000256" key="1">
    <source>
        <dbReference type="ARBA" id="ARBA00022448"/>
    </source>
</evidence>
<accession>A0AAU8I3V5</accession>
<reference evidence="5" key="2">
    <citation type="submission" date="2022-01" db="EMBL/GenBank/DDBJ databases">
        <authorList>
            <person name="Rana R."/>
            <person name="Patil P.B."/>
        </authorList>
    </citation>
    <scope>NUCLEOTIDE SEQUENCE</scope>
    <source>
        <strain evidence="5">PPL560</strain>
    </source>
</reference>
<dbReference type="PANTHER" id="PTHR42939:SF1">
    <property type="entry name" value="ABC TRANSPORTER ATP-BINDING PROTEIN ALBC-RELATED"/>
    <property type="match status" value="1"/>
</dbReference>
<keyword evidence="7" id="KW-1185">Reference proteome</keyword>
<evidence type="ECO:0000256" key="3">
    <source>
        <dbReference type="ARBA" id="ARBA00022840"/>
    </source>
</evidence>
<sequence>MNSCLENLAMSSVVMQSAIQTDLDMDLPLAAHDLHLAFGASTVLQGVDLQVARGEVVGLIGCNGAGKSTLLACLLGLLQPQRGQARVFGGPALRLDDARKAQLGFVPQQPQAFGWMRVEELLAFAAQLYPHWDAQRADTLLRRWELDRTQSIGKLSPGQAQRLALVRALAARPALLILDEPASALDPVARRDLMREIVTETCDAGTTVLFSSHIVSDLERVASRVAFLHQGRLLLDQPLDELKDRVLRIGIPASAAAMLEAPLRGELARRQGADGGIVVVLHATELPSALLTVPGIRIDRLNLEDLFIEVVG</sequence>
<name>A0AAU8I3V5_9XANT</name>
<evidence type="ECO:0000313" key="5">
    <source>
        <dbReference type="EMBL" id="MCI2261440.1"/>
    </source>
</evidence>
<dbReference type="Pfam" id="PF00005">
    <property type="entry name" value="ABC_tran"/>
    <property type="match status" value="1"/>
</dbReference>
<dbReference type="KEGG" id="xin:Q7W82_16970"/>
<dbReference type="PANTHER" id="PTHR42939">
    <property type="entry name" value="ABC TRANSPORTER ATP-BINDING PROTEIN ALBC-RELATED"/>
    <property type="match status" value="1"/>
</dbReference>
<gene>
    <name evidence="5" type="ORF">L3V74_07800</name>
    <name evidence="6" type="ORF">Q7W82_16970</name>
</gene>
<protein>
    <submittedName>
        <fullName evidence="6">ABC transporter ATP-binding protein</fullName>
    </submittedName>
</protein>
<dbReference type="GO" id="GO:0016887">
    <property type="term" value="F:ATP hydrolysis activity"/>
    <property type="evidence" value="ECO:0007669"/>
    <property type="project" value="InterPro"/>
</dbReference>
<dbReference type="CDD" id="cd03230">
    <property type="entry name" value="ABC_DR_subfamily_A"/>
    <property type="match status" value="1"/>
</dbReference>
<dbReference type="Proteomes" id="UP001430647">
    <property type="component" value="Unassembled WGS sequence"/>
</dbReference>
<keyword evidence="2" id="KW-0547">Nucleotide-binding</keyword>
<evidence type="ECO:0000256" key="2">
    <source>
        <dbReference type="ARBA" id="ARBA00022741"/>
    </source>
</evidence>
<keyword evidence="3 6" id="KW-0067">ATP-binding</keyword>
<dbReference type="InterPro" id="IPR027417">
    <property type="entry name" value="P-loop_NTPase"/>
</dbReference>
<dbReference type="InterPro" id="IPR003593">
    <property type="entry name" value="AAA+_ATPase"/>
</dbReference>
<evidence type="ECO:0000313" key="6">
    <source>
        <dbReference type="EMBL" id="XCI79941.1"/>
    </source>
</evidence>
<dbReference type="InterPro" id="IPR003439">
    <property type="entry name" value="ABC_transporter-like_ATP-bd"/>
</dbReference>
<reference evidence="6" key="3">
    <citation type="submission" date="2023-08" db="EMBL/GenBank/DDBJ databases">
        <title>Complete genome sequence of Xanthomonas indica.</title>
        <authorList>
            <person name="Patil P.B."/>
            <person name="Rana R."/>
        </authorList>
    </citation>
    <scope>NUCLEOTIDE SEQUENCE</scope>
    <source>
        <strain evidence="6">PPL560</strain>
    </source>
</reference>
<dbReference type="SMART" id="SM00382">
    <property type="entry name" value="AAA"/>
    <property type="match status" value="1"/>
</dbReference>
<dbReference type="AlphaFoldDB" id="A0AAU8I3V5"/>
<organism evidence="6">
    <name type="scientific">Xanthomonas indica</name>
    <dbReference type="NCBI Taxonomy" id="2912242"/>
    <lineage>
        <taxon>Bacteria</taxon>
        <taxon>Pseudomonadati</taxon>
        <taxon>Pseudomonadota</taxon>
        <taxon>Gammaproteobacteria</taxon>
        <taxon>Lysobacterales</taxon>
        <taxon>Lysobacteraceae</taxon>
        <taxon>Xanthomonas</taxon>
    </lineage>
</organism>
<reference evidence="5 7" key="1">
    <citation type="journal article" date="2022" name="Curr. Microbiol.">
        <title>Xanthomonas indica sp. nov., a Novel Member of Non-Pathogenic Xanthomonas Community from Healthy Rice Seeds.</title>
        <authorList>
            <person name="Rana R."/>
            <person name="Madhavan V.N."/>
            <person name="Saroha T."/>
            <person name="Bansal K."/>
            <person name="Kaur A."/>
            <person name="Sonti R.V."/>
            <person name="Patel H.K."/>
            <person name="Patil P.B."/>
        </authorList>
    </citation>
    <scope>NUCLEOTIDE SEQUENCE [LARGE SCALE GENOMIC DNA]</scope>
    <source>
        <strain evidence="5 7">PPL560</strain>
    </source>
</reference>
<dbReference type="GO" id="GO:0005524">
    <property type="term" value="F:ATP binding"/>
    <property type="evidence" value="ECO:0007669"/>
    <property type="project" value="UniProtKB-KW"/>
</dbReference>
<dbReference type="SUPFAM" id="SSF52540">
    <property type="entry name" value="P-loop containing nucleoside triphosphate hydrolases"/>
    <property type="match status" value="1"/>
</dbReference>
<evidence type="ECO:0000259" key="4">
    <source>
        <dbReference type="PROSITE" id="PS50893"/>
    </source>
</evidence>
<dbReference type="EMBL" id="JAKJPQ010000005">
    <property type="protein sequence ID" value="MCI2261440.1"/>
    <property type="molecule type" value="Genomic_DNA"/>
</dbReference>
<dbReference type="InterPro" id="IPR017871">
    <property type="entry name" value="ABC_transporter-like_CS"/>
</dbReference>
<dbReference type="PROSITE" id="PS00211">
    <property type="entry name" value="ABC_TRANSPORTER_1"/>
    <property type="match status" value="1"/>
</dbReference>
<proteinExistence type="predicted"/>
<dbReference type="EMBL" id="CP131914">
    <property type="protein sequence ID" value="XCI79941.1"/>
    <property type="molecule type" value="Genomic_DNA"/>
</dbReference>
<feature type="domain" description="ABC transporter" evidence="4">
    <location>
        <begin position="29"/>
        <end position="255"/>
    </location>
</feature>